<keyword evidence="1" id="KW-1133">Transmembrane helix</keyword>
<comment type="caution">
    <text evidence="2">The sequence shown here is derived from an EMBL/GenBank/DDBJ whole genome shotgun (WGS) entry which is preliminary data.</text>
</comment>
<dbReference type="OrthoDB" id="28755at2759"/>
<evidence type="ECO:0000256" key="1">
    <source>
        <dbReference type="SAM" id="Phobius"/>
    </source>
</evidence>
<keyword evidence="1" id="KW-0472">Membrane</keyword>
<gene>
    <name evidence="2" type="ORF">E3N88_44442</name>
</gene>
<evidence type="ECO:0000313" key="2">
    <source>
        <dbReference type="EMBL" id="KAD0332300.1"/>
    </source>
</evidence>
<reference evidence="2 3" key="1">
    <citation type="submission" date="2019-05" db="EMBL/GenBank/DDBJ databases">
        <title>Mikania micrantha, genome provides insights into the molecular mechanism of rapid growth.</title>
        <authorList>
            <person name="Liu B."/>
        </authorList>
    </citation>
    <scope>NUCLEOTIDE SEQUENCE [LARGE SCALE GENOMIC DNA]</scope>
    <source>
        <strain evidence="2">NLD-2019</strain>
        <tissue evidence="2">Leaf</tissue>
    </source>
</reference>
<name>A0A5N6LC15_9ASTR</name>
<accession>A0A5N6LC15</accession>
<feature type="transmembrane region" description="Helical" evidence="1">
    <location>
        <begin position="20"/>
        <end position="40"/>
    </location>
</feature>
<proteinExistence type="predicted"/>
<organism evidence="2 3">
    <name type="scientific">Mikania micrantha</name>
    <name type="common">bitter vine</name>
    <dbReference type="NCBI Taxonomy" id="192012"/>
    <lineage>
        <taxon>Eukaryota</taxon>
        <taxon>Viridiplantae</taxon>
        <taxon>Streptophyta</taxon>
        <taxon>Embryophyta</taxon>
        <taxon>Tracheophyta</taxon>
        <taxon>Spermatophyta</taxon>
        <taxon>Magnoliopsida</taxon>
        <taxon>eudicotyledons</taxon>
        <taxon>Gunneridae</taxon>
        <taxon>Pentapetalae</taxon>
        <taxon>asterids</taxon>
        <taxon>campanulids</taxon>
        <taxon>Asterales</taxon>
        <taxon>Asteraceae</taxon>
        <taxon>Asteroideae</taxon>
        <taxon>Heliantheae alliance</taxon>
        <taxon>Eupatorieae</taxon>
        <taxon>Mikania</taxon>
    </lineage>
</organism>
<dbReference type="Proteomes" id="UP000326396">
    <property type="component" value="Unassembled WGS sequence"/>
</dbReference>
<sequence>MVVSVLSGPWDALFGGGNLPAFVVGAIAAAASGIFALTMLPSPPPDVVLSKVSGGGMH</sequence>
<protein>
    <submittedName>
        <fullName evidence="2">Uncharacterized protein</fullName>
    </submittedName>
</protein>
<keyword evidence="3" id="KW-1185">Reference proteome</keyword>
<keyword evidence="1" id="KW-0812">Transmembrane</keyword>
<dbReference type="AlphaFoldDB" id="A0A5N6LC15"/>
<evidence type="ECO:0000313" key="3">
    <source>
        <dbReference type="Proteomes" id="UP000326396"/>
    </source>
</evidence>
<dbReference type="EMBL" id="SZYD01001768">
    <property type="protein sequence ID" value="KAD0332300.1"/>
    <property type="molecule type" value="Genomic_DNA"/>
</dbReference>